<feature type="non-terminal residue" evidence="2">
    <location>
        <position position="1"/>
    </location>
</feature>
<dbReference type="PANTHER" id="PTHR30548">
    <property type="entry name" value="2-HYDROXYGLUTARYL-COA DEHYDRATASE, D-COMPONENT-RELATED"/>
    <property type="match status" value="1"/>
</dbReference>
<dbReference type="EMBL" id="BART01035572">
    <property type="protein sequence ID" value="GAH15749.1"/>
    <property type="molecule type" value="Genomic_DNA"/>
</dbReference>
<reference evidence="2" key="1">
    <citation type="journal article" date="2014" name="Front. Microbiol.">
        <title>High frequency of phylogenetically diverse reductive dehalogenase-homologous genes in deep subseafloor sedimentary metagenomes.</title>
        <authorList>
            <person name="Kawai M."/>
            <person name="Futagami T."/>
            <person name="Toyoda A."/>
            <person name="Takaki Y."/>
            <person name="Nishi S."/>
            <person name="Hori S."/>
            <person name="Arai W."/>
            <person name="Tsubouchi T."/>
            <person name="Morono Y."/>
            <person name="Uchiyama I."/>
            <person name="Ito T."/>
            <person name="Fujiyama A."/>
            <person name="Inagaki F."/>
            <person name="Takami H."/>
        </authorList>
    </citation>
    <scope>NUCLEOTIDE SEQUENCE</scope>
    <source>
        <strain evidence="2">Expedition CK06-06</strain>
    </source>
</reference>
<comment type="similarity">
    <text evidence="1">Belongs to the FldB/FldC dehydratase alpha/beta subunit family.</text>
</comment>
<dbReference type="AlphaFoldDB" id="X1EF32"/>
<proteinExistence type="inferred from homology"/>
<evidence type="ECO:0000313" key="2">
    <source>
        <dbReference type="EMBL" id="GAH15749.1"/>
    </source>
</evidence>
<evidence type="ECO:0000256" key="1">
    <source>
        <dbReference type="ARBA" id="ARBA00005806"/>
    </source>
</evidence>
<evidence type="ECO:0008006" key="3">
    <source>
        <dbReference type="Google" id="ProtNLM"/>
    </source>
</evidence>
<dbReference type="PANTHER" id="PTHR30548:SF2">
    <property type="entry name" value="2-HYDROXYACYL-COA DEHYDRATASE,D-COMPONENT"/>
    <property type="match status" value="1"/>
</dbReference>
<dbReference type="Pfam" id="PF06050">
    <property type="entry name" value="HGD-D"/>
    <property type="match status" value="1"/>
</dbReference>
<comment type="caution">
    <text evidence="2">The sequence shown here is derived from an EMBL/GenBank/DDBJ whole genome shotgun (WGS) entry which is preliminary data.</text>
</comment>
<dbReference type="InterPro" id="IPR010327">
    <property type="entry name" value="FldB/FldC_alpha/beta"/>
</dbReference>
<name>X1EF32_9ZZZZ</name>
<dbReference type="Gene3D" id="3.40.50.11900">
    <property type="match status" value="1"/>
</dbReference>
<accession>X1EF32</accession>
<organism evidence="2">
    <name type="scientific">marine sediment metagenome</name>
    <dbReference type="NCBI Taxonomy" id="412755"/>
    <lineage>
        <taxon>unclassified sequences</taxon>
        <taxon>metagenomes</taxon>
        <taxon>ecological metagenomes</taxon>
    </lineage>
</organism>
<gene>
    <name evidence="2" type="ORF">S01H4_60357</name>
</gene>
<sequence length="187" mass="21230">KNTGAPVSMRGTELIIDFYETLLDEVEMRVKEGLGAIRDEKIRLLWDNIPPWHSIFRFFNGLAKRGVAFPADTYTHAWSGKLKIEGEGDDLFDSVVSIYSNVYLNKGLDAKIDKMCELIDDYNLDGFVMFSVRSCKRYSLGQLVSKEIVTERTGVPGVVIEGDMVDSRVYNEAQIQTRVDALLEMFM</sequence>
<protein>
    <recommendedName>
        <fullName evidence="3">2-hydroxyacyl-CoA dehydratase</fullName>
    </recommendedName>
</protein>